<evidence type="ECO:0000313" key="7">
    <source>
        <dbReference type="EMBL" id="VDD80544.1"/>
    </source>
</evidence>
<dbReference type="Pfam" id="PF00883">
    <property type="entry name" value="Peptidase_M17"/>
    <property type="match status" value="3"/>
</dbReference>
<dbReference type="InterPro" id="IPR000819">
    <property type="entry name" value="Peptidase_M17_C"/>
</dbReference>
<feature type="domain" description="Cytosol aminopeptidase" evidence="6">
    <location>
        <begin position="1294"/>
        <end position="1629"/>
    </location>
</feature>
<evidence type="ECO:0000256" key="4">
    <source>
        <dbReference type="ARBA" id="ARBA00022801"/>
    </source>
</evidence>
<feature type="signal peptide" evidence="5">
    <location>
        <begin position="1"/>
        <end position="17"/>
    </location>
</feature>
<organism evidence="7 8">
    <name type="scientific">Mesocestoides corti</name>
    <name type="common">Flatworm</name>
    <dbReference type="NCBI Taxonomy" id="53468"/>
    <lineage>
        <taxon>Eukaryota</taxon>
        <taxon>Metazoa</taxon>
        <taxon>Spiralia</taxon>
        <taxon>Lophotrochozoa</taxon>
        <taxon>Platyhelminthes</taxon>
        <taxon>Cestoda</taxon>
        <taxon>Eucestoda</taxon>
        <taxon>Cyclophyllidea</taxon>
        <taxon>Mesocestoididae</taxon>
        <taxon>Mesocestoides</taxon>
    </lineage>
</organism>
<evidence type="ECO:0000256" key="3">
    <source>
        <dbReference type="ARBA" id="ARBA00022670"/>
    </source>
</evidence>
<dbReference type="PANTHER" id="PTHR11963">
    <property type="entry name" value="LEUCINE AMINOPEPTIDASE-RELATED"/>
    <property type="match status" value="1"/>
</dbReference>
<proteinExistence type="inferred from homology"/>
<dbReference type="Gene3D" id="3.40.630.10">
    <property type="entry name" value="Zn peptidases"/>
    <property type="match status" value="3"/>
</dbReference>
<dbReference type="GO" id="GO:0030145">
    <property type="term" value="F:manganese ion binding"/>
    <property type="evidence" value="ECO:0007669"/>
    <property type="project" value="InterPro"/>
</dbReference>
<evidence type="ECO:0000313" key="8">
    <source>
        <dbReference type="Proteomes" id="UP000267029"/>
    </source>
</evidence>
<keyword evidence="4" id="KW-0378">Hydrolase</keyword>
<feature type="chain" id="PRO_5030022155" description="Cytosol aminopeptidase domain-containing protein" evidence="5">
    <location>
        <begin position="18"/>
        <end position="1644"/>
    </location>
</feature>
<feature type="domain" description="Cytosol aminopeptidase" evidence="6">
    <location>
        <begin position="741"/>
        <end position="1072"/>
    </location>
</feature>
<dbReference type="SUPFAM" id="SSF53187">
    <property type="entry name" value="Zn-dependent exopeptidases"/>
    <property type="match status" value="3"/>
</dbReference>
<dbReference type="GO" id="GO:0005737">
    <property type="term" value="C:cytoplasm"/>
    <property type="evidence" value="ECO:0007669"/>
    <property type="project" value="InterPro"/>
</dbReference>
<protein>
    <recommendedName>
        <fullName evidence="6">Cytosol aminopeptidase domain-containing protein</fullName>
    </recommendedName>
</protein>
<accession>A0A158QUP3</accession>
<dbReference type="InterPro" id="IPR011356">
    <property type="entry name" value="Leucine_aapep/pepB"/>
</dbReference>
<dbReference type="OrthoDB" id="6246865at2759"/>
<reference evidence="7 8" key="1">
    <citation type="submission" date="2018-10" db="EMBL/GenBank/DDBJ databases">
        <authorList>
            <consortium name="Pathogen Informatics"/>
        </authorList>
    </citation>
    <scope>NUCLEOTIDE SEQUENCE [LARGE SCALE GENOMIC DNA]</scope>
</reference>
<dbReference type="PRINTS" id="PR00481">
    <property type="entry name" value="LAMNOPPTDASE"/>
</dbReference>
<dbReference type="EMBL" id="UXSR01005271">
    <property type="protein sequence ID" value="VDD80544.1"/>
    <property type="molecule type" value="Genomic_DNA"/>
</dbReference>
<keyword evidence="5" id="KW-0732">Signal</keyword>
<keyword evidence="8" id="KW-1185">Reference proteome</keyword>
<dbReference type="Proteomes" id="UP000267029">
    <property type="component" value="Unassembled WGS sequence"/>
</dbReference>
<keyword evidence="3" id="KW-0645">Protease</keyword>
<sequence length="1644" mass="182383">MYRSILSLLVLLAGAFAALTNLDYGLGEIGVTDNYHSEEFDVVIFVNDDYVNLGDKFTDIEDALVRYNGLDSLTPKTLQIVPFMAHSSKRLLFAPTGNLNRDASDSRQIYDAARDAAKLAYSLKLRKPVFVRGPMKTVPTANEEKEQWQNENYMYLQMTLGALQGYYMPLILREDPNYATKTKFDKMTIYGVPAEFATIAQGIERGRVVNRDTCASDPERMPPPKVAEYYNKYFDVNKTIQIEEFTADEALWPVCYAVNRAVRSVDKYGMRIIKMQYDGAEANDADPTLVFVGKGICYDTGGSELKVSGNMKFMRKDKCGATSIAGFMKVLEELKPQHLRARAHLAFVRNGIGSDSYVFDEVVTTSQGVRVRMTSPDAEGRNVMLDMLTDAVKEHVTPSQQICLSFPQHDDKKYVNPFFFTIATLTGAVGRNFKHNTAMLDNGPARKENVTKSMVVAGDNIAEVVEPMTLRKEDYDVNRPQTEMEDILQFNTKPRTSTYRGVQLPAGFMATASKLDEWGLQTREKKIPYTHLDVSAAVGVKYIEATGTPTSLFVSRYVLPRLKSTYNIDFPEAQVGASFLDLEAISPVTSIDAPEYDSILFINDAFTGLPPELAPIEAAIVEYQMILGLTGSLKKDYADSRLIHDAAAKAAKTLKSLSLRKPNLIVGEFKTNLGQDRHPWAQGIWPQITAILGAFHEIYVPLEVREAHPEVYPRIDKFGVYNAKTDVIKFAKAIEEGAYIHRDLCASDQERMTPPRIEEYIKEHFQQVDGLTFTSEKINKTAYPMIDAVNRVVEGVPEYEGRVVKMTYTPADANGVTETHYLIGKGVTYDSGGLSIKVNNGMRWMRKDTCGATSIVGLMRTLQMLRPPHLQVHGRLGFVRNGVGSEAYAVDEIIPSRAGVRSRIGSTDAEGRNVMVDLLAEAVEEAVKPEVKAPHLFTIATLTGHVGSSFGHLPAVLDNGPARSGKTAQKIRDAGALVADVAQVSSLRREDYENCYPITEYEDLQQRNTHPGTVFYRGHQYPAAWMIMSSKLDRYGNDNEEMKIPYTHLDISSAAGVKRPDETATATPIPMLITNYVLPKLMTPEKPMRVNCFVSALLGLTLCLLSTEGFVELDKIHAETNLTGAPYDVVIFINDDATSTEPSLNEAMTEYSALKQPITSGLVVPLLTHPSKHMIVGLSGLLNKDYADSRLIYKAGATAAKKMIELNVRRPLVVVGEFNSKLPHQKWATSIWPKLTALLGILSELYVPLQVRESRPHMYPRYDDFGVYFQKDTANATMEEILNYTKAMEEGLYVTRDICATDEEQMAPPAVEKYILEHFKPNDNIQIDSQPINQTKYPTMHAVNRVNKGVEKYQGRVIKLTYLPPGGAKPETDETLFVIGKGITFDSGGLSVKTSGNMKFMRNDKCGAAAVAGFIKVLEKLQPAGLTVYGRMAYVRNGIGSEAYAVDEIIPSGAGVRSLIGNTDAEGRNVMVDLLAEALPEAVKMNIKNPHFMSLATLTGAQVSAFGTIPAVVDNGPARVKKYAKDLCDWGMMVGDPGQISSLRREDFENVYPVTQYEDLQQRNTHPGTIFYRGHQYPMAWMIMASKLNEHGLDSEGLQIPYTHVDIAGAVGVSKPDERATGTPTSMLVSTFVLQKLHKEEAKP</sequence>
<comment type="similarity">
    <text evidence="1">Belongs to the peptidase M17 family.</text>
</comment>
<keyword evidence="2" id="KW-0031">Aminopeptidase</keyword>
<evidence type="ECO:0000259" key="6">
    <source>
        <dbReference type="Pfam" id="PF00883"/>
    </source>
</evidence>
<feature type="domain" description="Cytosol aminopeptidase" evidence="6">
    <location>
        <begin position="211"/>
        <end position="552"/>
    </location>
</feature>
<evidence type="ECO:0000256" key="1">
    <source>
        <dbReference type="ARBA" id="ARBA00009528"/>
    </source>
</evidence>
<dbReference type="GO" id="GO:0070006">
    <property type="term" value="F:metalloaminopeptidase activity"/>
    <property type="evidence" value="ECO:0007669"/>
    <property type="project" value="InterPro"/>
</dbReference>
<evidence type="ECO:0000256" key="2">
    <source>
        <dbReference type="ARBA" id="ARBA00022438"/>
    </source>
</evidence>
<name>A0A158QUP3_MESCO</name>
<evidence type="ECO:0000256" key="5">
    <source>
        <dbReference type="SAM" id="SignalP"/>
    </source>
</evidence>
<gene>
    <name evidence="7" type="ORF">MCOS_LOCUS6547</name>
</gene>
<dbReference type="PANTHER" id="PTHR11963:SF48">
    <property type="entry name" value="DIPEPTIDASE B, ISOFORM A"/>
    <property type="match status" value="1"/>
</dbReference>
<dbReference type="GO" id="GO:0006508">
    <property type="term" value="P:proteolysis"/>
    <property type="evidence" value="ECO:0007669"/>
    <property type="project" value="UniProtKB-KW"/>
</dbReference>
<dbReference type="STRING" id="53468.A0A158QUP3"/>